<gene>
    <name evidence="4" type="ORF">GGR44_000897</name>
</gene>
<dbReference type="Pfam" id="PF02321">
    <property type="entry name" value="OEP"/>
    <property type="match status" value="2"/>
</dbReference>
<dbReference type="PANTHER" id="PTHR30203">
    <property type="entry name" value="OUTER MEMBRANE CATION EFFLUX PROTEIN"/>
    <property type="match status" value="1"/>
</dbReference>
<organism evidence="4 5">
    <name type="scientific">Sphingobium fontiphilum</name>
    <dbReference type="NCBI Taxonomy" id="944425"/>
    <lineage>
        <taxon>Bacteria</taxon>
        <taxon>Pseudomonadati</taxon>
        <taxon>Pseudomonadota</taxon>
        <taxon>Alphaproteobacteria</taxon>
        <taxon>Sphingomonadales</taxon>
        <taxon>Sphingomonadaceae</taxon>
        <taxon>Sphingobium</taxon>
    </lineage>
</organism>
<feature type="signal peptide" evidence="2">
    <location>
        <begin position="1"/>
        <end position="18"/>
    </location>
</feature>
<dbReference type="EMBL" id="JACIEB010000002">
    <property type="protein sequence ID" value="MBB3981250.1"/>
    <property type="molecule type" value="Genomic_DNA"/>
</dbReference>
<proteinExistence type="inferred from homology"/>
<protein>
    <submittedName>
        <fullName evidence="4">NodT family efflux transporter outer membrane factor (OMF) lipoprotein</fullName>
    </submittedName>
</protein>
<dbReference type="PANTHER" id="PTHR30203:SF25">
    <property type="entry name" value="OUTER MEMBRANE PROTEIN-RELATED"/>
    <property type="match status" value="1"/>
</dbReference>
<feature type="region of interest" description="Disordered" evidence="3">
    <location>
        <begin position="28"/>
        <end position="56"/>
    </location>
</feature>
<evidence type="ECO:0000313" key="5">
    <source>
        <dbReference type="Proteomes" id="UP000552757"/>
    </source>
</evidence>
<keyword evidence="2" id="KW-0732">Signal</keyword>
<dbReference type="AlphaFoldDB" id="A0A7W6DDI4"/>
<accession>A0A7W6DDI4</accession>
<keyword evidence="2 4" id="KW-0449">Lipoprotein</keyword>
<dbReference type="NCBIfam" id="TIGR01845">
    <property type="entry name" value="outer_NodT"/>
    <property type="match status" value="1"/>
</dbReference>
<dbReference type="PROSITE" id="PS51257">
    <property type="entry name" value="PROKAR_LIPOPROTEIN"/>
    <property type="match status" value="1"/>
</dbReference>
<feature type="compositionally biased region" description="Gly residues" evidence="3">
    <location>
        <begin position="31"/>
        <end position="45"/>
    </location>
</feature>
<feature type="compositionally biased region" description="Low complexity" evidence="3">
    <location>
        <begin position="46"/>
        <end position="56"/>
    </location>
</feature>
<dbReference type="Gene3D" id="1.20.1600.10">
    <property type="entry name" value="Outer membrane efflux proteins (OEP)"/>
    <property type="match status" value="1"/>
</dbReference>
<dbReference type="InterPro" id="IPR003423">
    <property type="entry name" value="OMP_efflux"/>
</dbReference>
<keyword evidence="2" id="KW-0472">Membrane</keyword>
<dbReference type="RefSeq" id="WP_246344316.1">
    <property type="nucleotide sequence ID" value="NZ_JACIEB010000002.1"/>
</dbReference>
<keyword evidence="2" id="KW-0564">Palmitate</keyword>
<keyword evidence="2" id="KW-1134">Transmembrane beta strand</keyword>
<keyword evidence="2" id="KW-0812">Transmembrane</keyword>
<feature type="chain" id="PRO_5031596237" evidence="2">
    <location>
        <begin position="19"/>
        <end position="487"/>
    </location>
</feature>
<evidence type="ECO:0000256" key="1">
    <source>
        <dbReference type="ARBA" id="ARBA00007613"/>
    </source>
</evidence>
<evidence type="ECO:0000313" key="4">
    <source>
        <dbReference type="EMBL" id="MBB3981250.1"/>
    </source>
</evidence>
<reference evidence="4 5" key="1">
    <citation type="submission" date="2020-08" db="EMBL/GenBank/DDBJ databases">
        <title>Genomic Encyclopedia of Type Strains, Phase IV (KMG-IV): sequencing the most valuable type-strain genomes for metagenomic binning, comparative biology and taxonomic classification.</title>
        <authorList>
            <person name="Goeker M."/>
        </authorList>
    </citation>
    <scope>NUCLEOTIDE SEQUENCE [LARGE SCALE GENOMIC DNA]</scope>
    <source>
        <strain evidence="4 5">DSM 29348</strain>
    </source>
</reference>
<comment type="similarity">
    <text evidence="1 2">Belongs to the outer membrane factor (OMF) (TC 1.B.17) family.</text>
</comment>
<comment type="subcellular location">
    <subcellularLocation>
        <location evidence="2">Cell membrane</location>
        <topology evidence="2">Lipid-anchor</topology>
    </subcellularLocation>
</comment>
<dbReference type="GO" id="GO:0015562">
    <property type="term" value="F:efflux transmembrane transporter activity"/>
    <property type="evidence" value="ECO:0007669"/>
    <property type="project" value="InterPro"/>
</dbReference>
<comment type="caution">
    <text evidence="4">The sequence shown here is derived from an EMBL/GenBank/DDBJ whole genome shotgun (WGS) entry which is preliminary data.</text>
</comment>
<dbReference type="Proteomes" id="UP000552757">
    <property type="component" value="Unassembled WGS sequence"/>
</dbReference>
<evidence type="ECO:0000256" key="3">
    <source>
        <dbReference type="SAM" id="MobiDB-lite"/>
    </source>
</evidence>
<dbReference type="GO" id="GO:0005886">
    <property type="term" value="C:plasma membrane"/>
    <property type="evidence" value="ECO:0007669"/>
    <property type="project" value="UniProtKB-SubCell"/>
</dbReference>
<name>A0A7W6DDI4_9SPHN</name>
<dbReference type="InterPro" id="IPR010131">
    <property type="entry name" value="MdtP/NodT-like"/>
</dbReference>
<keyword evidence="5" id="KW-1185">Reference proteome</keyword>
<dbReference type="Gene3D" id="2.20.200.10">
    <property type="entry name" value="Outer membrane efflux proteins (OEP)"/>
    <property type="match status" value="1"/>
</dbReference>
<evidence type="ECO:0000256" key="2">
    <source>
        <dbReference type="RuleBase" id="RU362097"/>
    </source>
</evidence>
<dbReference type="SUPFAM" id="SSF56954">
    <property type="entry name" value="Outer membrane efflux proteins (OEP)"/>
    <property type="match status" value="1"/>
</dbReference>
<sequence length="487" mass="50796">MRIICLFALALPTLTACTVGPDFERPAVTGADGGWTEPGGEGPEGVGPDAPGPVDAEPWRALGDPVLTDLVEAAIAANLDIRQADARLREARAGMDAAAGARLPQLRAGASATRQQLSENGQLPIGQIPGVDRQFSLFDAGFDASWEIDLWGGARRAVEAAAARGRAAEAMAREAKLRIVAEVQRSYAELRGAQAEEATLQSDAQAYRQIAALMRQSHEAGEIARSDDADAIAAAQRAQAALPGAQARIRAAMFGLALLTGRPPEAWLERLSAPAPVPEPPAQVAVGLRSDILRRRPDIIAAEAQLAAATADVGVETARLFPQFSLMGGIGQQGRSVSDLGSGASTMFQVGPSLSWPIFSGGRVRAQIRAAKARADGAAAAYEQAVLGALTDSETALNRYNAAINTARMIAQARAQSAVARDLAGQRYRAGEDSLVQMAQVTVRDNAAERAAAQARMQALQAHAALGKALGGGWIQHGKGLEASPQQ</sequence>